<dbReference type="RefSeq" id="WP_094805822.1">
    <property type="nucleotide sequence ID" value="NZ_NEVT01000003.1"/>
</dbReference>
<dbReference type="SMART" id="SM00346">
    <property type="entry name" value="HTH_ICLR"/>
    <property type="match status" value="1"/>
</dbReference>
<dbReference type="PROSITE" id="PS51077">
    <property type="entry name" value="HTH_ICLR"/>
    <property type="match status" value="1"/>
</dbReference>
<dbReference type="InterPro" id="IPR005471">
    <property type="entry name" value="Tscrpt_reg_IclR_N"/>
</dbReference>
<feature type="domain" description="HTH iclR-type" evidence="4">
    <location>
        <begin position="7"/>
        <end position="68"/>
    </location>
</feature>
<proteinExistence type="predicted"/>
<evidence type="ECO:0000259" key="5">
    <source>
        <dbReference type="PROSITE" id="PS51078"/>
    </source>
</evidence>
<gene>
    <name evidence="6" type="ORF">CAL24_04310</name>
</gene>
<dbReference type="InterPro" id="IPR014757">
    <property type="entry name" value="Tscrpt_reg_IclR_C"/>
</dbReference>
<dbReference type="InterPro" id="IPR029016">
    <property type="entry name" value="GAF-like_dom_sf"/>
</dbReference>
<feature type="domain" description="IclR-ED" evidence="5">
    <location>
        <begin position="69"/>
        <end position="252"/>
    </location>
</feature>
<reference evidence="7" key="1">
    <citation type="submission" date="2017-05" db="EMBL/GenBank/DDBJ databases">
        <title>Complete and WGS of Bordetella genogroups.</title>
        <authorList>
            <person name="Spilker T."/>
            <person name="Lipuma J."/>
        </authorList>
    </citation>
    <scope>NUCLEOTIDE SEQUENCE [LARGE SCALE GENOMIC DNA]</scope>
    <source>
        <strain evidence="7">AU8256</strain>
    </source>
</reference>
<dbReference type="Gene3D" id="1.10.10.10">
    <property type="entry name" value="Winged helix-like DNA-binding domain superfamily/Winged helix DNA-binding domain"/>
    <property type="match status" value="1"/>
</dbReference>
<evidence type="ECO:0000313" key="6">
    <source>
        <dbReference type="EMBL" id="OZI79167.1"/>
    </source>
</evidence>
<evidence type="ECO:0000256" key="3">
    <source>
        <dbReference type="ARBA" id="ARBA00023163"/>
    </source>
</evidence>
<evidence type="ECO:0008006" key="8">
    <source>
        <dbReference type="Google" id="ProtNLM"/>
    </source>
</evidence>
<dbReference type="GO" id="GO:0003700">
    <property type="term" value="F:DNA-binding transcription factor activity"/>
    <property type="evidence" value="ECO:0007669"/>
    <property type="project" value="TreeGrafter"/>
</dbReference>
<dbReference type="PANTHER" id="PTHR30136">
    <property type="entry name" value="HELIX-TURN-HELIX TRANSCRIPTIONAL REGULATOR, ICLR FAMILY"/>
    <property type="match status" value="1"/>
</dbReference>
<dbReference type="SUPFAM" id="SSF55781">
    <property type="entry name" value="GAF domain-like"/>
    <property type="match status" value="1"/>
</dbReference>
<keyword evidence="3" id="KW-0804">Transcription</keyword>
<dbReference type="InterPro" id="IPR050707">
    <property type="entry name" value="HTH_MetabolicPath_Reg"/>
</dbReference>
<organism evidence="6 7">
    <name type="scientific">Bordetella genomosp. 2</name>
    <dbReference type="NCBI Taxonomy" id="1983456"/>
    <lineage>
        <taxon>Bacteria</taxon>
        <taxon>Pseudomonadati</taxon>
        <taxon>Pseudomonadota</taxon>
        <taxon>Betaproteobacteria</taxon>
        <taxon>Burkholderiales</taxon>
        <taxon>Alcaligenaceae</taxon>
        <taxon>Bordetella</taxon>
    </lineage>
</organism>
<dbReference type="GO" id="GO:0045892">
    <property type="term" value="P:negative regulation of DNA-templated transcription"/>
    <property type="evidence" value="ECO:0007669"/>
    <property type="project" value="TreeGrafter"/>
</dbReference>
<dbReference type="Gene3D" id="3.30.450.40">
    <property type="match status" value="1"/>
</dbReference>
<accession>A0A261VZF3</accession>
<evidence type="ECO:0000256" key="2">
    <source>
        <dbReference type="ARBA" id="ARBA00023125"/>
    </source>
</evidence>
<evidence type="ECO:0000259" key="4">
    <source>
        <dbReference type="PROSITE" id="PS51077"/>
    </source>
</evidence>
<dbReference type="InterPro" id="IPR036390">
    <property type="entry name" value="WH_DNA-bd_sf"/>
</dbReference>
<keyword evidence="2" id="KW-0238">DNA-binding</keyword>
<dbReference type="Pfam" id="PF09339">
    <property type="entry name" value="HTH_IclR"/>
    <property type="match status" value="1"/>
</dbReference>
<dbReference type="Pfam" id="PF01614">
    <property type="entry name" value="IclR_C"/>
    <property type="match status" value="1"/>
</dbReference>
<keyword evidence="7" id="KW-1185">Reference proteome</keyword>
<protein>
    <recommendedName>
        <fullName evidence="8">IclR family transcriptional regulator</fullName>
    </recommendedName>
</protein>
<dbReference type="GO" id="GO:0003677">
    <property type="term" value="F:DNA binding"/>
    <property type="evidence" value="ECO:0007669"/>
    <property type="project" value="UniProtKB-KW"/>
</dbReference>
<comment type="caution">
    <text evidence="6">The sequence shown here is derived from an EMBL/GenBank/DDBJ whole genome shotgun (WGS) entry which is preliminary data.</text>
</comment>
<dbReference type="PANTHER" id="PTHR30136:SF24">
    <property type="entry name" value="HTH-TYPE TRANSCRIPTIONAL REPRESSOR ALLR"/>
    <property type="match status" value="1"/>
</dbReference>
<sequence>MSQASKLPPLERYVRILELLASFPDGLGLSDIARMLALPKTSAHRLLGTMQDSQLVDVASGGTYVLGNRVRRLAYTGANTEWVAAVVKPHLADLAAETDETCYLAKLHAGHRVSSILMEAPDTPWRGFVLPGKGMAPHAAASAKAILAFQPDAVIQAALAEPLPVLTANTRTDPAQILQEYEQVRRQGYATCIGEIDEGLAALGVPVHVPHLGVVYSLGVTGPMQRLKTKNLENIARIMQRYAQRVSDALAAGYMRQPPDPAP</sequence>
<name>A0A261VZF3_9BORD</name>
<dbReference type="EMBL" id="NEVT01000003">
    <property type="protein sequence ID" value="OZI79167.1"/>
    <property type="molecule type" value="Genomic_DNA"/>
</dbReference>
<evidence type="ECO:0000313" key="7">
    <source>
        <dbReference type="Proteomes" id="UP000215633"/>
    </source>
</evidence>
<dbReference type="PROSITE" id="PS51078">
    <property type="entry name" value="ICLR_ED"/>
    <property type="match status" value="1"/>
</dbReference>
<dbReference type="AlphaFoldDB" id="A0A261VZF3"/>
<dbReference type="InterPro" id="IPR036388">
    <property type="entry name" value="WH-like_DNA-bd_sf"/>
</dbReference>
<keyword evidence="1" id="KW-0805">Transcription regulation</keyword>
<dbReference type="Proteomes" id="UP000215633">
    <property type="component" value="Unassembled WGS sequence"/>
</dbReference>
<evidence type="ECO:0000256" key="1">
    <source>
        <dbReference type="ARBA" id="ARBA00023015"/>
    </source>
</evidence>
<dbReference type="SUPFAM" id="SSF46785">
    <property type="entry name" value="Winged helix' DNA-binding domain"/>
    <property type="match status" value="1"/>
</dbReference>